<feature type="region of interest" description="Disordered" evidence="1">
    <location>
        <begin position="77"/>
        <end position="175"/>
    </location>
</feature>
<comment type="caution">
    <text evidence="2">The sequence shown here is derived from an EMBL/GenBank/DDBJ whole genome shotgun (WGS) entry which is preliminary data.</text>
</comment>
<feature type="region of interest" description="Disordered" evidence="1">
    <location>
        <begin position="1"/>
        <end position="34"/>
    </location>
</feature>
<evidence type="ECO:0000313" key="2">
    <source>
        <dbReference type="EMBL" id="KAJ7682928.1"/>
    </source>
</evidence>
<dbReference type="Proteomes" id="UP001221757">
    <property type="component" value="Unassembled WGS sequence"/>
</dbReference>
<evidence type="ECO:0000313" key="3">
    <source>
        <dbReference type="Proteomes" id="UP001221757"/>
    </source>
</evidence>
<reference evidence="2" key="1">
    <citation type="submission" date="2023-03" db="EMBL/GenBank/DDBJ databases">
        <title>Massive genome expansion in bonnet fungi (Mycena s.s.) driven by repeated elements and novel gene families across ecological guilds.</title>
        <authorList>
            <consortium name="Lawrence Berkeley National Laboratory"/>
            <person name="Harder C.B."/>
            <person name="Miyauchi S."/>
            <person name="Viragh M."/>
            <person name="Kuo A."/>
            <person name="Thoen E."/>
            <person name="Andreopoulos B."/>
            <person name="Lu D."/>
            <person name="Skrede I."/>
            <person name="Drula E."/>
            <person name="Henrissat B."/>
            <person name="Morin E."/>
            <person name="Kohler A."/>
            <person name="Barry K."/>
            <person name="LaButti K."/>
            <person name="Morin E."/>
            <person name="Salamov A."/>
            <person name="Lipzen A."/>
            <person name="Mereny Z."/>
            <person name="Hegedus B."/>
            <person name="Baldrian P."/>
            <person name="Stursova M."/>
            <person name="Weitz H."/>
            <person name="Taylor A."/>
            <person name="Grigoriev I.V."/>
            <person name="Nagy L.G."/>
            <person name="Martin F."/>
            <person name="Kauserud H."/>
        </authorList>
    </citation>
    <scope>NUCLEOTIDE SEQUENCE</scope>
    <source>
        <strain evidence="2">CBHHK067</strain>
    </source>
</reference>
<dbReference type="EMBL" id="JARKIE010000113">
    <property type="protein sequence ID" value="KAJ7682928.1"/>
    <property type="molecule type" value="Genomic_DNA"/>
</dbReference>
<keyword evidence="3" id="KW-1185">Reference proteome</keyword>
<feature type="compositionally biased region" description="Polar residues" evidence="1">
    <location>
        <begin position="143"/>
        <end position="165"/>
    </location>
</feature>
<feature type="compositionally biased region" description="Basic residues" evidence="1">
    <location>
        <begin position="14"/>
        <end position="27"/>
    </location>
</feature>
<feature type="compositionally biased region" description="Basic and acidic residues" evidence="1">
    <location>
        <begin position="166"/>
        <end position="175"/>
    </location>
</feature>
<sequence>MLVGAAITRTTSPSKHRSPLLRRRRPTNHSLNDSVSGIMQHVYTCFLSAAQIGRPPPPPPSTSDQYSALLNSVVESLLQSSPRSRQKQSVDTTINDAESYNGSPTTRRNRDPAQVLFGENSLPSNDPTVSVHPISPLVPPSAASATGPYQPSRNPPTSRLPQTTQERAELEREVQRKAEAAMVALQKQPSGSNLVLAPKASAWGRRRISPSQISTPQLVSASTSIDTIPF</sequence>
<proteinExistence type="predicted"/>
<gene>
    <name evidence="2" type="ORF">B0H17DRAFT_52396</name>
</gene>
<protein>
    <submittedName>
        <fullName evidence="2">Uncharacterized protein</fullName>
    </submittedName>
</protein>
<feature type="compositionally biased region" description="Polar residues" evidence="1">
    <location>
        <begin position="77"/>
        <end position="106"/>
    </location>
</feature>
<accession>A0AAD7D8J0</accession>
<organism evidence="2 3">
    <name type="scientific">Mycena rosella</name>
    <name type="common">Pink bonnet</name>
    <name type="synonym">Agaricus rosellus</name>
    <dbReference type="NCBI Taxonomy" id="1033263"/>
    <lineage>
        <taxon>Eukaryota</taxon>
        <taxon>Fungi</taxon>
        <taxon>Dikarya</taxon>
        <taxon>Basidiomycota</taxon>
        <taxon>Agaricomycotina</taxon>
        <taxon>Agaricomycetes</taxon>
        <taxon>Agaricomycetidae</taxon>
        <taxon>Agaricales</taxon>
        <taxon>Marasmiineae</taxon>
        <taxon>Mycenaceae</taxon>
        <taxon>Mycena</taxon>
    </lineage>
</organism>
<name>A0AAD7D8J0_MYCRO</name>
<evidence type="ECO:0000256" key="1">
    <source>
        <dbReference type="SAM" id="MobiDB-lite"/>
    </source>
</evidence>
<dbReference type="AlphaFoldDB" id="A0AAD7D8J0"/>